<dbReference type="EMBL" id="ML976620">
    <property type="protein sequence ID" value="KAF1840561.1"/>
    <property type="molecule type" value="Genomic_DNA"/>
</dbReference>
<sequence>MLVDPRLRDPTPKSAATFFRWTKLHFRDMLNIAADPKLGKMTKTLRFAAPYNDDGDEKSSEAQGEGYTKYLYTCIVDDVGILQSQPYYDISRLLNLEQTRDLGKEEETVSYEKEDAMVFDVVDARFAIYEEVEIESDTRGGIK</sequence>
<dbReference type="RefSeq" id="XP_040783124.1">
    <property type="nucleotide sequence ID" value="XM_040930538.1"/>
</dbReference>
<keyword evidence="2" id="KW-1185">Reference proteome</keyword>
<dbReference type="GeneID" id="63847790"/>
<evidence type="ECO:0000313" key="1">
    <source>
        <dbReference type="EMBL" id="KAF1840561.1"/>
    </source>
</evidence>
<accession>A0A9P4L359</accession>
<dbReference type="OrthoDB" id="3759404at2759"/>
<dbReference type="AlphaFoldDB" id="A0A9P4L359"/>
<gene>
    <name evidence="1" type="ORF">K460DRAFT_323357</name>
</gene>
<protein>
    <submittedName>
        <fullName evidence="1">Uncharacterized protein</fullName>
    </submittedName>
</protein>
<proteinExistence type="predicted"/>
<comment type="caution">
    <text evidence="1">The sequence shown here is derived from an EMBL/GenBank/DDBJ whole genome shotgun (WGS) entry which is preliminary data.</text>
</comment>
<organism evidence="1 2">
    <name type="scientific">Cucurbitaria berberidis CBS 394.84</name>
    <dbReference type="NCBI Taxonomy" id="1168544"/>
    <lineage>
        <taxon>Eukaryota</taxon>
        <taxon>Fungi</taxon>
        <taxon>Dikarya</taxon>
        <taxon>Ascomycota</taxon>
        <taxon>Pezizomycotina</taxon>
        <taxon>Dothideomycetes</taxon>
        <taxon>Pleosporomycetidae</taxon>
        <taxon>Pleosporales</taxon>
        <taxon>Pleosporineae</taxon>
        <taxon>Cucurbitariaceae</taxon>
        <taxon>Cucurbitaria</taxon>
    </lineage>
</organism>
<dbReference type="Proteomes" id="UP000800039">
    <property type="component" value="Unassembled WGS sequence"/>
</dbReference>
<reference evidence="1" key="1">
    <citation type="submission" date="2020-01" db="EMBL/GenBank/DDBJ databases">
        <authorList>
            <consortium name="DOE Joint Genome Institute"/>
            <person name="Haridas S."/>
            <person name="Albert R."/>
            <person name="Binder M."/>
            <person name="Bloem J."/>
            <person name="Labutti K."/>
            <person name="Salamov A."/>
            <person name="Andreopoulos B."/>
            <person name="Baker S.E."/>
            <person name="Barry K."/>
            <person name="Bills G."/>
            <person name="Bluhm B.H."/>
            <person name="Cannon C."/>
            <person name="Castanera R."/>
            <person name="Culley D.E."/>
            <person name="Daum C."/>
            <person name="Ezra D."/>
            <person name="Gonzalez J.B."/>
            <person name="Henrissat B."/>
            <person name="Kuo A."/>
            <person name="Liang C."/>
            <person name="Lipzen A."/>
            <person name="Lutzoni F."/>
            <person name="Magnuson J."/>
            <person name="Mondo S."/>
            <person name="Nolan M."/>
            <person name="Ohm R."/>
            <person name="Pangilinan J."/>
            <person name="Park H.-J."/>
            <person name="Ramirez L."/>
            <person name="Alfaro M."/>
            <person name="Sun H."/>
            <person name="Tritt A."/>
            <person name="Yoshinaga Y."/>
            <person name="Zwiers L.-H."/>
            <person name="Turgeon B.G."/>
            <person name="Goodwin S.B."/>
            <person name="Spatafora J.W."/>
            <person name="Crous P.W."/>
            <person name="Grigoriev I.V."/>
        </authorList>
    </citation>
    <scope>NUCLEOTIDE SEQUENCE</scope>
    <source>
        <strain evidence="1">CBS 394.84</strain>
    </source>
</reference>
<feature type="non-terminal residue" evidence="1">
    <location>
        <position position="143"/>
    </location>
</feature>
<evidence type="ECO:0000313" key="2">
    <source>
        <dbReference type="Proteomes" id="UP000800039"/>
    </source>
</evidence>
<name>A0A9P4L359_9PLEO</name>